<evidence type="ECO:0000313" key="6">
    <source>
        <dbReference type="EMBL" id="TYZ25013.1"/>
    </source>
</evidence>
<keyword evidence="7" id="KW-1185">Reference proteome</keyword>
<comment type="caution">
    <text evidence="6">The sequence shown here is derived from an EMBL/GenBank/DDBJ whole genome shotgun (WGS) entry which is preliminary data.</text>
</comment>
<dbReference type="GO" id="GO:0043093">
    <property type="term" value="P:FtsZ-dependent cytokinesis"/>
    <property type="evidence" value="ECO:0007669"/>
    <property type="project" value="UniProtKB-UniRule"/>
</dbReference>
<dbReference type="Gene3D" id="3.30.110.150">
    <property type="entry name" value="SepF-like protein"/>
    <property type="match status" value="1"/>
</dbReference>
<dbReference type="PANTHER" id="PTHR35798:SF1">
    <property type="entry name" value="CELL DIVISION PROTEIN SEPF"/>
    <property type="match status" value="1"/>
</dbReference>
<dbReference type="AlphaFoldDB" id="A0A5D6W9P5"/>
<dbReference type="GO" id="GO:0000917">
    <property type="term" value="P:division septum assembly"/>
    <property type="evidence" value="ECO:0007669"/>
    <property type="project" value="UniProtKB-KW"/>
</dbReference>
<keyword evidence="5" id="KW-0963">Cytoplasm</keyword>
<dbReference type="Proteomes" id="UP000323646">
    <property type="component" value="Unassembled WGS sequence"/>
</dbReference>
<name>A0A5D6W9P5_9FIRM</name>
<sequence>MGVGAIFEEKFSKLRDILMPIEDFGEIEEDYAEVKKTSSVKEAPAAQSYSEELKVSNGGTVQFDRSGYQTGSYQHRESSRPQLTVHTTKTPALKVQIYAPSTFDQVAAISDDLKAGKACVVNYEKVEDAEQRRICDFVNGTCYVLDGCAKRISGKIVLYVPQGVDVTEAMTVALTD</sequence>
<organism evidence="6 7">
    <name type="scientific">Selenomonas ruminis</name>
    <dbReference type="NCBI Taxonomy" id="2593411"/>
    <lineage>
        <taxon>Bacteria</taxon>
        <taxon>Bacillati</taxon>
        <taxon>Bacillota</taxon>
        <taxon>Negativicutes</taxon>
        <taxon>Selenomonadales</taxon>
        <taxon>Selenomonadaceae</taxon>
        <taxon>Selenomonas</taxon>
    </lineage>
</organism>
<evidence type="ECO:0000256" key="3">
    <source>
        <dbReference type="ARBA" id="ARBA00023306"/>
    </source>
</evidence>
<dbReference type="PANTHER" id="PTHR35798">
    <property type="entry name" value="CELL DIVISION PROTEIN SEPF"/>
    <property type="match status" value="1"/>
</dbReference>
<dbReference type="InterPro" id="IPR007561">
    <property type="entry name" value="Cell_div_SepF/SepF-rel"/>
</dbReference>
<dbReference type="Pfam" id="PF04472">
    <property type="entry name" value="SepF"/>
    <property type="match status" value="1"/>
</dbReference>
<comment type="similarity">
    <text evidence="5">Belongs to the SepF family.</text>
</comment>
<dbReference type="RefSeq" id="WP_149170631.1">
    <property type="nucleotide sequence ID" value="NZ_VTOY01000001.1"/>
</dbReference>
<comment type="function">
    <text evidence="4 5">Cell division protein that is part of the divisome complex and is recruited early to the Z-ring. Probably stimulates Z-ring formation, perhaps through the cross-linking of FtsZ protofilaments. Its function overlaps with FtsA.</text>
</comment>
<proteinExistence type="inferred from homology"/>
<dbReference type="InterPro" id="IPR038594">
    <property type="entry name" value="SepF-like_sf"/>
</dbReference>
<reference evidence="6 7" key="1">
    <citation type="submission" date="2019-08" db="EMBL/GenBank/DDBJ databases">
        <title>Selenomonas sp. mPRGC5 and Selenomonas sp. mPRGC8 isolated from ruminal fluid of dairy goat (Capra hircus).</title>
        <authorList>
            <person name="Poothong S."/>
            <person name="Nuengjamnong C."/>
            <person name="Tanasupawat S."/>
        </authorList>
    </citation>
    <scope>NUCLEOTIDE SEQUENCE [LARGE SCALE GENOMIC DNA]</scope>
    <source>
        <strain evidence="7">mPRGC5</strain>
    </source>
</reference>
<comment type="subunit">
    <text evidence="5">Homodimer. Interacts with FtsZ.</text>
</comment>
<evidence type="ECO:0000256" key="5">
    <source>
        <dbReference type="HAMAP-Rule" id="MF_01197"/>
    </source>
</evidence>
<protein>
    <recommendedName>
        <fullName evidence="5">Cell division protein SepF</fullName>
    </recommendedName>
</protein>
<evidence type="ECO:0000256" key="1">
    <source>
        <dbReference type="ARBA" id="ARBA00022618"/>
    </source>
</evidence>
<dbReference type="GO" id="GO:0005737">
    <property type="term" value="C:cytoplasm"/>
    <property type="evidence" value="ECO:0007669"/>
    <property type="project" value="UniProtKB-SubCell"/>
</dbReference>
<dbReference type="HAMAP" id="MF_01197">
    <property type="entry name" value="SepF"/>
    <property type="match status" value="1"/>
</dbReference>
<keyword evidence="3 5" id="KW-0131">Cell cycle</keyword>
<keyword evidence="2 5" id="KW-0717">Septation</keyword>
<dbReference type="OrthoDB" id="9815206at2"/>
<accession>A0A5D6W9P5</accession>
<dbReference type="InterPro" id="IPR023052">
    <property type="entry name" value="Cell_div_SepF"/>
</dbReference>
<evidence type="ECO:0000256" key="4">
    <source>
        <dbReference type="ARBA" id="ARBA00044936"/>
    </source>
</evidence>
<evidence type="ECO:0000256" key="2">
    <source>
        <dbReference type="ARBA" id="ARBA00023210"/>
    </source>
</evidence>
<gene>
    <name evidence="5" type="primary">sepF</name>
    <name evidence="6" type="ORF">FZ040_03010</name>
</gene>
<evidence type="ECO:0000313" key="7">
    <source>
        <dbReference type="Proteomes" id="UP000323646"/>
    </source>
</evidence>
<keyword evidence="1 5" id="KW-0132">Cell division</keyword>
<dbReference type="EMBL" id="VTOY01000001">
    <property type="protein sequence ID" value="TYZ25013.1"/>
    <property type="molecule type" value="Genomic_DNA"/>
</dbReference>
<comment type="subcellular location">
    <subcellularLocation>
        <location evidence="5">Cytoplasm</location>
    </subcellularLocation>
    <text evidence="5">Localizes to the division site, in a FtsZ-dependent manner.</text>
</comment>